<feature type="disulfide bond" evidence="14">
    <location>
        <begin position="3787"/>
        <end position="3802"/>
    </location>
</feature>
<feature type="repeat" description="LDL-receptor class B" evidence="15">
    <location>
        <begin position="1535"/>
        <end position="1579"/>
    </location>
</feature>
<dbReference type="PROSITE" id="PS51120">
    <property type="entry name" value="LDLRB"/>
    <property type="match status" value="17"/>
</dbReference>
<dbReference type="FunFam" id="2.120.10.30:FF:000009">
    <property type="entry name" value="Putative low-density lipoprotein receptor-related protein 1B"/>
    <property type="match status" value="1"/>
</dbReference>
<feature type="repeat" description="LDL-receptor class B" evidence="15">
    <location>
        <begin position="1486"/>
        <end position="1534"/>
    </location>
</feature>
<keyword evidence="7" id="KW-0106">Calcium</keyword>
<dbReference type="GO" id="GO:0005509">
    <property type="term" value="F:calcium ion binding"/>
    <property type="evidence" value="ECO:0007669"/>
    <property type="project" value="InterPro"/>
</dbReference>
<dbReference type="PANTHER" id="PTHR22722">
    <property type="entry name" value="LOW-DENSITY LIPOPROTEIN RECEPTOR-RELATED PROTEIN 2-RELATED"/>
    <property type="match status" value="1"/>
</dbReference>
<feature type="disulfide bond" evidence="14">
    <location>
        <begin position="1055"/>
        <end position="1067"/>
    </location>
</feature>
<feature type="repeat" description="LDL-receptor class B" evidence="15">
    <location>
        <begin position="4130"/>
        <end position="4172"/>
    </location>
</feature>
<dbReference type="SMART" id="SM00179">
    <property type="entry name" value="EGF_CA"/>
    <property type="match status" value="6"/>
</dbReference>
<dbReference type="InterPro" id="IPR011042">
    <property type="entry name" value="6-blade_b-propeller_TolB-like"/>
</dbReference>
<feature type="disulfide bond" evidence="14">
    <location>
        <begin position="2999"/>
        <end position="3017"/>
    </location>
</feature>
<comment type="subcellular location">
    <subcellularLocation>
        <location evidence="1">Membrane</location>
        <topology evidence="1">Single-pass membrane protein</topology>
    </subcellularLocation>
</comment>
<evidence type="ECO:0000256" key="14">
    <source>
        <dbReference type="PROSITE-ProRule" id="PRU00124"/>
    </source>
</evidence>
<feature type="disulfide bond" evidence="14">
    <location>
        <begin position="1074"/>
        <end position="1089"/>
    </location>
</feature>
<feature type="domain" description="EGF-like" evidence="18">
    <location>
        <begin position="4577"/>
        <end position="4609"/>
    </location>
</feature>
<dbReference type="InterPro" id="IPR009030">
    <property type="entry name" value="Growth_fac_rcpt_cys_sf"/>
</dbReference>
<evidence type="ECO:0000256" key="4">
    <source>
        <dbReference type="ARBA" id="ARBA00022692"/>
    </source>
</evidence>
<feature type="disulfide bond" evidence="14">
    <location>
        <begin position="2952"/>
        <end position="2964"/>
    </location>
</feature>
<dbReference type="InterPro" id="IPR051221">
    <property type="entry name" value="LDLR-related"/>
</dbReference>
<dbReference type="Proteomes" id="UP000749559">
    <property type="component" value="Unassembled WGS sequence"/>
</dbReference>
<feature type="disulfide bond" evidence="14">
    <location>
        <begin position="2992"/>
        <end position="3004"/>
    </location>
</feature>
<feature type="disulfide bond" evidence="14">
    <location>
        <begin position="48"/>
        <end position="63"/>
    </location>
</feature>
<keyword evidence="6" id="KW-0677">Repeat</keyword>
<dbReference type="CDD" id="cd00112">
    <property type="entry name" value="LDLa"/>
    <property type="match status" value="26"/>
</dbReference>
<proteinExistence type="predicted"/>
<feature type="disulfide bond" evidence="14">
    <location>
        <begin position="3039"/>
        <end position="3057"/>
    </location>
</feature>
<evidence type="ECO:0000256" key="11">
    <source>
        <dbReference type="ARBA" id="ARBA00023170"/>
    </source>
</evidence>
<dbReference type="SUPFAM" id="SSF57196">
    <property type="entry name" value="EGF/Laminin"/>
    <property type="match status" value="11"/>
</dbReference>
<feature type="disulfide bond" evidence="14">
    <location>
        <begin position="2801"/>
        <end position="2816"/>
    </location>
</feature>
<reference evidence="19" key="1">
    <citation type="submission" date="2022-03" db="EMBL/GenBank/DDBJ databases">
        <authorList>
            <person name="Martin C."/>
        </authorList>
    </citation>
    <scope>NUCLEOTIDE SEQUENCE</scope>
</reference>
<evidence type="ECO:0000256" key="3">
    <source>
        <dbReference type="ARBA" id="ARBA00022583"/>
    </source>
</evidence>
<feature type="disulfide bond" evidence="14">
    <location>
        <begin position="1113"/>
        <end position="1128"/>
    </location>
</feature>
<feature type="repeat" description="LDL-receptor class B" evidence="15">
    <location>
        <begin position="773"/>
        <end position="818"/>
    </location>
</feature>
<dbReference type="InterPro" id="IPR000742">
    <property type="entry name" value="EGF"/>
</dbReference>
<dbReference type="GO" id="GO:0006897">
    <property type="term" value="P:endocytosis"/>
    <property type="evidence" value="ECO:0007669"/>
    <property type="project" value="UniProtKB-KW"/>
</dbReference>
<feature type="disulfide bond" evidence="14">
    <location>
        <begin position="1035"/>
        <end position="1050"/>
    </location>
</feature>
<dbReference type="FunFam" id="2.120.10.30:FF:000012">
    <property type="entry name" value="Low density lipoprotein receptor-related protein 1"/>
    <property type="match status" value="1"/>
</dbReference>
<feature type="disulfide bond" evidence="14">
    <location>
        <begin position="3051"/>
        <end position="3066"/>
    </location>
</feature>
<dbReference type="PROSITE" id="PS50068">
    <property type="entry name" value="LDLRA_2"/>
    <property type="match status" value="32"/>
</dbReference>
<feature type="disulfide bond" evidence="14">
    <location>
        <begin position="2959"/>
        <end position="2977"/>
    </location>
</feature>
<evidence type="ECO:0000256" key="8">
    <source>
        <dbReference type="ARBA" id="ARBA00022989"/>
    </source>
</evidence>
<keyword evidence="4 16" id="KW-0812">Transmembrane</keyword>
<feature type="disulfide bond" evidence="14">
    <location>
        <begin position="1062"/>
        <end position="1080"/>
    </location>
</feature>
<feature type="repeat" description="LDL-receptor class B" evidence="15">
    <location>
        <begin position="631"/>
        <end position="674"/>
    </location>
</feature>
<dbReference type="SMART" id="SM00135">
    <property type="entry name" value="LY"/>
    <property type="match status" value="35"/>
</dbReference>
<feature type="signal peptide" evidence="17">
    <location>
        <begin position="1"/>
        <end position="23"/>
    </location>
</feature>
<comment type="caution">
    <text evidence="19">The sequence shown here is derived from an EMBL/GenBank/DDBJ whole genome shotgun (WGS) entry which is preliminary data.</text>
</comment>
<feature type="disulfide bond" evidence="14">
    <location>
        <begin position="88"/>
        <end position="103"/>
    </location>
</feature>
<feature type="disulfide bond" evidence="14">
    <location>
        <begin position="1142"/>
        <end position="1160"/>
    </location>
</feature>
<feature type="disulfide bond" evidence="14">
    <location>
        <begin position="1135"/>
        <end position="1147"/>
    </location>
</feature>
<feature type="disulfide bond" evidence="14">
    <location>
        <begin position="2744"/>
        <end position="2759"/>
    </location>
</feature>
<evidence type="ECO:0000256" key="5">
    <source>
        <dbReference type="ARBA" id="ARBA00022729"/>
    </source>
</evidence>
<feature type="disulfide bond" evidence="14">
    <location>
        <begin position="3813"/>
        <end position="3831"/>
    </location>
</feature>
<feature type="domain" description="EGF-like" evidence="18">
    <location>
        <begin position="4420"/>
        <end position="4462"/>
    </location>
</feature>
<feature type="domain" description="EGF-like" evidence="18">
    <location>
        <begin position="4351"/>
        <end position="4388"/>
    </location>
</feature>
<evidence type="ECO:0000256" key="12">
    <source>
        <dbReference type="ARBA" id="ARBA00023180"/>
    </source>
</evidence>
<feature type="disulfide bond" evidence="14">
    <location>
        <begin position="3011"/>
        <end position="3026"/>
    </location>
</feature>
<feature type="transmembrane region" description="Helical" evidence="16">
    <location>
        <begin position="4746"/>
        <end position="4771"/>
    </location>
</feature>
<feature type="disulfide bond" evidence="13">
    <location>
        <begin position="4621"/>
        <end position="4638"/>
    </location>
</feature>
<gene>
    <name evidence="19" type="ORF">OFUS_LOCUS14301</name>
</gene>
<feature type="domain" description="EGF-like" evidence="18">
    <location>
        <begin position="4651"/>
        <end position="4687"/>
    </location>
</feature>
<dbReference type="InterPro" id="IPR036055">
    <property type="entry name" value="LDL_receptor-like_sf"/>
</dbReference>
<dbReference type="InterPro" id="IPR018097">
    <property type="entry name" value="EGF_Ca-bd_CS"/>
</dbReference>
<dbReference type="PROSITE" id="PS01187">
    <property type="entry name" value="EGF_CA"/>
    <property type="match status" value="3"/>
</dbReference>
<dbReference type="SUPFAM" id="SSF57184">
    <property type="entry name" value="Growth factor receptor domain"/>
    <property type="match status" value="2"/>
</dbReference>
<dbReference type="InterPro" id="IPR001881">
    <property type="entry name" value="EGF-like_Ca-bd_dom"/>
</dbReference>
<dbReference type="Pfam" id="PF00058">
    <property type="entry name" value="Ldl_recept_b"/>
    <property type="match status" value="10"/>
</dbReference>
<dbReference type="PANTHER" id="PTHR22722:SF5">
    <property type="entry name" value="LOW-DENSITY LIPOPROTEIN RECEPTOR-RELATED PROTEIN 1B"/>
    <property type="match status" value="1"/>
</dbReference>
<dbReference type="Gene3D" id="2.10.25.10">
    <property type="entry name" value="Laminin"/>
    <property type="match status" value="12"/>
</dbReference>
<feature type="repeat" description="LDL-receptor class B" evidence="15">
    <location>
        <begin position="1720"/>
        <end position="1762"/>
    </location>
</feature>
<keyword evidence="8 16" id="KW-1133">Transmembrane helix</keyword>
<feature type="disulfide bond" evidence="13">
    <location>
        <begin position="4378"/>
        <end position="4387"/>
    </location>
</feature>
<dbReference type="SMART" id="SM00192">
    <property type="entry name" value="LDLa"/>
    <property type="match status" value="32"/>
</dbReference>
<dbReference type="PROSITE" id="PS00010">
    <property type="entry name" value="ASX_HYDROXYL"/>
    <property type="match status" value="1"/>
</dbReference>
<sequence length="4882" mass="551209">MWLKICGILAVIFFKFDRNQVSATPCPKDLFQCGSGDNVTCITARWQCDGDLDCPGGEDEHDCPPATCKPHWHQCDDKKLCIPYNWKCDGDKDCSDGSDELGCRPSTPKKASSGSKGKAPEFNCLPNNFRCPGTETCILIEKLCDGHIDCKIDRADEGSQCANRDCLRKNCIHGCKSSINGPLCYCEQGKFYNDSAQTCEDFDECSLDGFCDQHCVNTVGSYNCTCADGYRLIKDKLTNKTSCKVTGNEEPRLLYSTTKEVLLYNTTGKTKTKLYTSNTSRHTANMLIFNHRNATACWVTKVMKTTLVQCSTIPDKTTTTTTTTTTTNTTLSTWTLNMSYDLSSTTDMAIDWSTGNIYFTDDTRQIIFLCNTKSMCVTLLWTELSRVKSIDVDPLARLMFFTDWGEHGEFPRLERTDLDGGHRQAILFKKSGSIALDYVNRHIYLVDTTFKRLERVDYDGQNSKTILQGRLMEHVFGISVFENYIYLASQRDKSVTKVHRFNSSDVTTGLCKMTDMPWTLHIYHRQRQPESADKPCSNLTCDHLCVPYLDDTTQTTKARCLCQAGYILQPDGTTCQSPLGERNTSFLIYCNGPQGRVMGISSSVQNQVQEVMVPIDNLQRPLALDYDINEQFIYYSDVEKGRIGRARVNGSDRNDGFISKGINNVEGIAIDWLGKNIYWTDDGYKSISVAPLSDPTKRKTLISFNLEHPRAIVVDPKAGLMFWSDWVQSPSTINQAKIERANMDGSDRQIIVNHSSSEPLQWPNSLSLDTAQKTLYWCDAHTNRIEMIYYNGTHRNTILTADSKSLKHPYGLAHERHVTPEPQEDGIYFYWTEYTDGLVKRFDTVSNKTIELRHDSSPIFQIKLFDNSSQLAASKVLRNPCDLSRCEELCLIVPGGYKCACKDNHHVINGTACLSTAISPPDGPHVCNKDSFQCDNKLQCINKEWLCDGDDDCSDKSDENATRCFNQTCKDDNMWACPHPDSNPQCVYIRWMCDGEPDCKHNEDEDPANCANMTCPENYTRCPDTNRCILKSWFCDHESDCADGFDELNCNYTDCEPHQFKCDNGRCILRSYVCDRDNDCKDGSDERFCQYKCDNLTEFRCDNGRCISKMFKCDGDDNCGDHSDEHACDERPNVCEPSEIQCDNGDCVPRKWCHDGDDDCGDGTDERSDTNCSDATSKHDKLECLSTEFLCAGELPNKGQHCIPKAWICDGHNDCSDNSDEGNCTVPCPVPSRPCDKDPSICISAEKLCDNFEDCEDGSDEGLLCGIESCATAGHVCSHYCQNSPDGFVCTCPKGLKIDPLNTTECVHQSPDCGEWGVCSQKCHQGKHRAICKCLHGYELMPDQFTCVPIDNDDVPLYVIFSNRHEIRRLDIKGETYVPLVTGLRNTIAVDFLYSNSSVFWTDVVDDKIYRGTMMANVVTNIEAVVNVGLATAEGLAIDWIGHNIYWVESNLDQIEVASIDGKNRTTLVAGDMHSPRAIALDPRYGMLFWSDWDANNPRIEMCSMSGDGRKTIMKVSTLEGAGWPNGITVDYETTRVYWIDARSDSIHTINYTGGDHHEVLRGHDFISHPFSVSVFGNHVYWTDWRTNALVRANKWNGSDVEVIQRTTTQPFDLQIYHPKRQPNFIDAESVKNPCAENNGNCSHLCLISFNQQAGCRCPHLMKLDKDSKTCIVETKFLVYVKDNEIRGVDMENMYFNVIPSLTVPHVEKPATIDFHAKNKRLYWTDSSYMFIKSAYLNGTDIETVIDSGIPNPLGLAIDWISENMYFTSYRKTDGSASLSVATLNGAFRTVLISDSRELLKRPSSLAVHPMSGKIFWANDGDTLYGGSKGDINCAKMDGTSRQLLFPNDLVLADAVNKPRSLTIDYENEKLYWINSGANLHKYITRCNLDGTDPVFIHLGIDSTTHLNSLTIFSNRIYFGTNASLNSIHISQRNDTLRVERRNTVGIMAMKVYDQTLRDDWGTNTCAVNNGGCNQLCLPTSATTRVCKCTAGYILDSNNKCVGIETFLIYSRDTEINGVSLVDTGKDALPPISKIHMATAIDFDAELDYIYWVDTTSRKISRIKRDLTERQVIVSSGLKMPEGIAVDWVAKNVYWTDWGHDVIEVSRLNGSSRYVVLADNMDKPGAIVVHPNKGYMFWVDSGNPGKIERAFLDGSNRTVIKQDTEYRKIQPKALTIDYERDLLYWCDAKEDKIYEMDLNGENEEVVVANNGRGQNALNDCYGLATKGDYLYWIDPSYLDGSISRVNKSSSRNSGDVDIKTIKEHLSPKVRDIKLFDKERQKVVPDGSACQKNNGGCQQLCLRKGLNEFPCACAHGKVQPDGKCGNYEAFLLYSQVTSLNTLHMFNEFDKNDPRRPIQKDTMKNVIGMAFDYSKETIFYSDIQQGNIQSVKFDGSDWRSIKTGVGSAEGLAYDQRFQELYWTSYTDSSITRINISPLRRDAESEKVVKLGPEDHPRSIVIDSCKSQMFWTNWNDHEPSIQRSYLGGWGIRSIITSEVRTPNGLTIDHRAQKLFWSDARLDKIERCEFDGSNRVVIVAQSPEHSFGLAVYGDYLYWTDWVLRAVLRADKYTGGDITWLKKNIHKQPMGIIAVANDTEDCTLNPCEVQHGGCEYNCTVNEYGAVNCTCPANFKLQPDGKRCSTENITCLDKNAFRCSVSGLCITYELTCDGVPHCPDGGDEDPEYCSIRSCPADMFPCWNNRCIDSKLQCNNVNDCGDGSDESHCHCQDGEYQCNSTRACIQEQYKCDFDNDCTDASDEKDCPTVGKSCADFASHVYHDASRFNTTRLIPCNFTTACILPEWRCDGNNDCWDNSDEEGCTKQSGACEEKEFACSDSGDCIPEFWRCDYDRDCLDGRDEANCTYSCLESQFQCDDKKQCIPRRFVCNGAYDCEDKSDEQGNGTLDCATRVCRDSEFRCEKNRICIPQSWVCDGTHDCGLDDNSDEVQDERCSPPTCEKDEFRCDNYFCVPSAFRCDHNDDCSDGSDEKGCVDFQICEESQYQCANGHCIEQVQVCDHFPHCTDHSDENQCATPVCSNPSDFECDNGACINETFLCNGQDDCGDFSDEQNCGINMCEWSNPCDQICINKTVGYECRCHPGLYYNKTRRHCRDIDECENRSLNNCSQFCRNTYGNFTCSCADKYKLDMDKMTCKANSDVIPYLVVANRYYMRKVSFDGSSVSLIASDLINAVAVDFDWQSQMIYWSDVTSTSSTINRINISKTGDDRVKEEIHNTTLRNPDGIAVDWVGRNLYWCDKTTDTIEVSKLDGRFRKVIVSSELREPRAISTHPLRGFLFYSDWGEKPHIGRVGMDGSQLNSSFVTKNLGWPNALTIDYVMDLVYWADARYDYIAYVDIYGNNRHTVITQSPELPHIFAITLFESYIFWTDWERKSIERANKITGKDKLEVTKFIHRPMDVHVMHPFRQMPMKENPCGVNNGGCSNLCLLKPGGYDRACACPEYHYLAADKRTCLSNCSASHFSCKSTSKCIPFWWQCNGQNDCGDNSDEVDCGVFHCKQPMLFQCANANNSDDCVPPTEICDGVQQCSDGSDEAKCETYMCMENQFKCHYKSENFTENKCIPKSKRCDNNPDCAFGVDEQGCTHAKCASNQFQCNITKQCIPYVWRCDKDHDCGPNDTSDEPESCMEEKCRPNFFQCNSTGRCVPLSWKCDGDDDCSDGSDEPEDECKSNTCEPTYFPCDNGKCLPGRWRCDYDFDCDDHSDEKDCQPRNCSESEWQCESNNRCIPGRWKCNGQADCDDESDESVKNCGDDKGNCPLTDNFKCENSSYCIPQRWKCDGTLDCVDGSDEKACDRNCTGEQMMCDNSVCVPLKWKCDGFDDCGDNSDEKPSMCRNYTCLAGYFKCRHSHTCILKSKVCDGTSDCGHSDNSDESNCRELICNSWEQKCDTSNQCIDMNKWCDKYNDCVDNSDENAELCKIKDTTCSPGHCGKDATCWQSNFGARCKCSEGFRLIRDNQYDVDHCVDIDECQEYGRCSQRCHNKQPGYTCLCDKGYLSVHNIMGSTQKRKHCKASGPPPYVLLAVENELRMVQVSQTQTYRDYATAEAKIQSMDVDYNASKAFFISNNTIKTMNILQDLTPLLGGGGLVGRRKRMLVMPPKIETLNIAGLRDPVDVAIDWSSKRLYWTDAEAHEIKMVDYNDTSNPVTVVDPDHPPGAIAIDPEERFLFWTTHGKAPSIVRSDLDGNNKTILVNDPIWPTSLALDYANKRLYWADAKAMKILTIDYYGKQQDVVRNFNSRNDEIPYKISVFEDSIYVTSYRKHNVFKLSKFTNKTLEPKYILRSLGNVGDLTIVQRQKQKQGLNAHPCKDNPCHATAKCIMSKCYCPDNYQKNNATGAECVKKPPAKCKENPCENNGTCSLTEHGKIKCTCLDGYHGDRCQKDYCKNLCYPGFGSCKRNGKDNVTCICKYQFEGDRCQHYKCTGYQCNNGKCVVDRKTGKPTCKCGLKYFGDHCEKKRNNLCDNFECQNHGQCFINPMDKRPYCSCTPGFIGPKCDQCNELTCYNEGICRRVFFRPRCECKNGYSPITQCRTNICEHYKCLNGGTCQLSADQNKAECLCLPKYSGPHCENMKCADYCLNGGECRIDNRNSPSCYCKPGFNGDKCEKTDCVRNFCYNGGTCKPGTGKQPANCSCPERYTGQRCRQVKGCENINCQNGGTCDVVDGKPLCRCPKFYVGEKCEHPDPEFCNRHCFNDGHCIDCRIEHGMAHCSACGCPGHWGGDRCQERVAIQPLGHSQSQVVTISASVIASLVILVLLIVAVVCIYRKRDSINARLQNQFRHRKMKNDRTNVEINNPLYMRDYDDEDDPGEPMETYSFGGEQPTNFSNPMYDTLYNDNTKELLNPQEENRKLLKEDKMKIRFNDEDDEESHPNLSFA</sequence>
<dbReference type="InterPro" id="IPR003645">
    <property type="entry name" value="Fol_N"/>
</dbReference>
<evidence type="ECO:0000256" key="6">
    <source>
        <dbReference type="ARBA" id="ARBA00022737"/>
    </source>
</evidence>
<feature type="disulfide bond" evidence="14">
    <location>
        <begin position="2688"/>
        <end position="2700"/>
    </location>
</feature>
<keyword evidence="10 13" id="KW-1015">Disulfide bond</keyword>
<evidence type="ECO:0000256" key="15">
    <source>
        <dbReference type="PROSITE-ProRule" id="PRU00461"/>
    </source>
</evidence>
<feature type="repeat" description="LDL-receptor class B" evidence="15">
    <location>
        <begin position="4173"/>
        <end position="4215"/>
    </location>
</feature>
<feature type="domain" description="EGF-like" evidence="18">
    <location>
        <begin position="4612"/>
        <end position="4650"/>
    </location>
</feature>
<protein>
    <recommendedName>
        <fullName evidence="18">EGF-like domain-containing protein</fullName>
    </recommendedName>
</protein>
<feature type="disulfide bond" evidence="14">
    <location>
        <begin position="3806"/>
        <end position="3818"/>
    </location>
</feature>
<evidence type="ECO:0000256" key="13">
    <source>
        <dbReference type="PROSITE-ProRule" id="PRU00076"/>
    </source>
</evidence>
<feature type="disulfide bond" evidence="13">
    <location>
        <begin position="4580"/>
        <end position="4590"/>
    </location>
</feature>
<accession>A0A8S4P3H1</accession>
<feature type="repeat" description="LDL-receptor class B" evidence="15">
    <location>
        <begin position="2509"/>
        <end position="2551"/>
    </location>
</feature>
<dbReference type="Pfam" id="PF00057">
    <property type="entry name" value="Ldl_recept_a"/>
    <property type="match status" value="25"/>
</dbReference>
<feature type="disulfide bond" evidence="13">
    <location>
        <begin position="4452"/>
        <end position="4461"/>
    </location>
</feature>
<dbReference type="FunFam" id="4.10.400.10:FF:000034">
    <property type="entry name" value="Low-density lipoprotein receptor-related protein 2"/>
    <property type="match status" value="1"/>
</dbReference>
<dbReference type="InterPro" id="IPR000033">
    <property type="entry name" value="LDLR_classB_rpt"/>
</dbReference>
<dbReference type="InterPro" id="IPR002172">
    <property type="entry name" value="LDrepeatLR_classA_rpt"/>
</dbReference>
<feature type="repeat" description="LDL-receptor class B" evidence="15">
    <location>
        <begin position="2091"/>
        <end position="2133"/>
    </location>
</feature>
<evidence type="ECO:0000256" key="9">
    <source>
        <dbReference type="ARBA" id="ARBA00023136"/>
    </source>
</evidence>
<dbReference type="SUPFAM" id="SSF57424">
    <property type="entry name" value="LDL receptor-like module"/>
    <property type="match status" value="28"/>
</dbReference>
<keyword evidence="5 17" id="KW-0732">Signal</keyword>
<dbReference type="PROSITE" id="PS01186">
    <property type="entry name" value="EGF_2"/>
    <property type="match status" value="1"/>
</dbReference>
<feature type="disulfide bond" evidence="14">
    <location>
        <begin position="3488"/>
        <end position="3503"/>
    </location>
</feature>
<feature type="disulfide bond" evidence="14">
    <location>
        <begin position="2971"/>
        <end position="2986"/>
    </location>
</feature>
<dbReference type="SMART" id="SM00274">
    <property type="entry name" value="FOLN"/>
    <property type="match status" value="4"/>
</dbReference>
<keyword evidence="12" id="KW-0325">Glycoprotein</keyword>
<feature type="domain" description="EGF-like" evidence="18">
    <location>
        <begin position="4465"/>
        <end position="4503"/>
    </location>
</feature>
<feature type="repeat" description="LDL-receptor class B" evidence="15">
    <location>
        <begin position="2464"/>
        <end position="2508"/>
    </location>
</feature>
<feature type="disulfide bond" evidence="13">
    <location>
        <begin position="4566"/>
        <end position="4575"/>
    </location>
</feature>
<feature type="disulfide bond" evidence="13">
    <location>
        <begin position="4493"/>
        <end position="4502"/>
    </location>
</feature>
<dbReference type="OrthoDB" id="72419at2759"/>
<keyword evidence="11" id="KW-0675">Receptor</keyword>
<evidence type="ECO:0000259" key="18">
    <source>
        <dbReference type="PROSITE" id="PS50026"/>
    </source>
</evidence>
<dbReference type="PRINTS" id="PR00261">
    <property type="entry name" value="LDLRECEPTOR"/>
</dbReference>
<evidence type="ECO:0000256" key="10">
    <source>
        <dbReference type="ARBA" id="ARBA00023157"/>
    </source>
</evidence>
<feature type="disulfide bond" evidence="14">
    <location>
        <begin position="2843"/>
        <end position="2858"/>
    </location>
</feature>
<feature type="repeat" description="LDL-receptor class B" evidence="15">
    <location>
        <begin position="2134"/>
        <end position="2180"/>
    </location>
</feature>
<feature type="repeat" description="LDL-receptor class B" evidence="15">
    <location>
        <begin position="1443"/>
        <end position="1485"/>
    </location>
</feature>
<name>A0A8S4P3H1_OWEFU</name>
<feature type="repeat" description="LDL-receptor class B" evidence="15">
    <location>
        <begin position="675"/>
        <end position="718"/>
    </location>
</feature>
<feature type="disulfide bond" evidence="13">
    <location>
        <begin position="4640"/>
        <end position="4649"/>
    </location>
</feature>
<feature type="repeat" description="LDL-receptor class B" evidence="15">
    <location>
        <begin position="3244"/>
        <end position="3286"/>
    </location>
</feature>
<dbReference type="FunFam" id="2.120.10.30:FF:000241">
    <property type="entry name" value="Low-density lipoprotein receptor-related protein 6"/>
    <property type="match status" value="4"/>
</dbReference>
<keyword evidence="3" id="KW-0254">Endocytosis</keyword>
<feature type="disulfide bond" evidence="14">
    <location>
        <begin position="1209"/>
        <end position="1224"/>
    </location>
</feature>
<feature type="disulfide bond" evidence="14">
    <location>
        <begin position="3532"/>
        <end position="3547"/>
    </location>
</feature>
<feature type="disulfide bond" evidence="14">
    <location>
        <begin position="3578"/>
        <end position="3593"/>
    </location>
</feature>
<dbReference type="GO" id="GO:0005886">
    <property type="term" value="C:plasma membrane"/>
    <property type="evidence" value="ECO:0007669"/>
    <property type="project" value="TreeGrafter"/>
</dbReference>
<evidence type="ECO:0000256" key="7">
    <source>
        <dbReference type="ARBA" id="ARBA00022837"/>
    </source>
</evidence>
<dbReference type="PROSITE" id="PS01209">
    <property type="entry name" value="LDLRA_1"/>
    <property type="match status" value="13"/>
</dbReference>
<evidence type="ECO:0000313" key="20">
    <source>
        <dbReference type="Proteomes" id="UP000749559"/>
    </source>
</evidence>
<dbReference type="InterPro" id="IPR000152">
    <property type="entry name" value="EGF-type_Asp/Asn_hydroxyl_site"/>
</dbReference>
<feature type="disulfide bond" evidence="14">
    <location>
        <begin position="2707"/>
        <end position="2722"/>
    </location>
</feature>
<dbReference type="PROSITE" id="PS50026">
    <property type="entry name" value="EGF_3"/>
    <property type="match status" value="7"/>
</dbReference>
<keyword evidence="9 16" id="KW-0472">Membrane</keyword>
<keyword evidence="2 13" id="KW-0245">EGF-like domain</keyword>
<feature type="disulfide bond" evidence="13">
    <location>
        <begin position="4677"/>
        <end position="4686"/>
    </location>
</feature>
<comment type="caution">
    <text evidence="13">Lacks conserved residue(s) required for the propagation of feature annotation.</text>
</comment>
<feature type="repeat" description="LDL-receptor class B" evidence="15">
    <location>
        <begin position="3332"/>
        <end position="3374"/>
    </location>
</feature>
<feature type="disulfide bond" evidence="14">
    <location>
        <begin position="1101"/>
        <end position="1119"/>
    </location>
</feature>
<dbReference type="GO" id="GO:0043235">
    <property type="term" value="C:receptor complex"/>
    <property type="evidence" value="ECO:0007669"/>
    <property type="project" value="TreeGrafter"/>
</dbReference>
<feature type="disulfide bond" evidence="14">
    <location>
        <begin position="3702"/>
        <end position="3717"/>
    </location>
</feature>
<evidence type="ECO:0000313" key="19">
    <source>
        <dbReference type="EMBL" id="CAH1788845.1"/>
    </source>
</evidence>
<evidence type="ECO:0000256" key="17">
    <source>
        <dbReference type="SAM" id="SignalP"/>
    </source>
</evidence>
<dbReference type="Gene3D" id="4.10.400.10">
    <property type="entry name" value="Low-density Lipoprotein Receptor"/>
    <property type="match status" value="31"/>
</dbReference>
<feature type="chain" id="PRO_5035777836" description="EGF-like domain-containing protein" evidence="17">
    <location>
        <begin position="24"/>
        <end position="4882"/>
    </location>
</feature>
<dbReference type="FunFam" id="4.10.400.10:FF:000002">
    <property type="entry name" value="Low-density lipoprotein receptor-related protein 1"/>
    <property type="match status" value="1"/>
</dbReference>
<evidence type="ECO:0000256" key="16">
    <source>
        <dbReference type="SAM" id="Phobius"/>
    </source>
</evidence>
<dbReference type="FunFam" id="2.120.10.30:FF:000035">
    <property type="entry name" value="Low-density lipoprotein receptor-related protein 2"/>
    <property type="match status" value="1"/>
</dbReference>
<dbReference type="SUPFAM" id="SSF63825">
    <property type="entry name" value="YWTD domain"/>
    <property type="match status" value="8"/>
</dbReference>
<evidence type="ECO:0000256" key="2">
    <source>
        <dbReference type="ARBA" id="ARBA00022536"/>
    </source>
</evidence>
<dbReference type="InterPro" id="IPR023415">
    <property type="entry name" value="LDLR_class-A_CS"/>
</dbReference>
<feature type="disulfide bond" evidence="14">
    <location>
        <begin position="3690"/>
        <end position="3708"/>
    </location>
</feature>
<organism evidence="19 20">
    <name type="scientific">Owenia fusiformis</name>
    <name type="common">Polychaete worm</name>
    <dbReference type="NCBI Taxonomy" id="6347"/>
    <lineage>
        <taxon>Eukaryota</taxon>
        <taxon>Metazoa</taxon>
        <taxon>Spiralia</taxon>
        <taxon>Lophotrochozoa</taxon>
        <taxon>Annelida</taxon>
        <taxon>Polychaeta</taxon>
        <taxon>Sedentaria</taxon>
        <taxon>Canalipalpata</taxon>
        <taxon>Sabellida</taxon>
        <taxon>Oweniida</taxon>
        <taxon>Oweniidae</taxon>
        <taxon>Owenia</taxon>
    </lineage>
</organism>
<dbReference type="Pfam" id="PF14670">
    <property type="entry name" value="FXa_inhibition"/>
    <property type="match status" value="1"/>
</dbReference>
<dbReference type="EMBL" id="CAIIXF020000007">
    <property type="protein sequence ID" value="CAH1788845.1"/>
    <property type="molecule type" value="Genomic_DNA"/>
</dbReference>
<feature type="domain" description="EGF-like" evidence="18">
    <location>
        <begin position="4538"/>
        <end position="4576"/>
    </location>
</feature>
<keyword evidence="20" id="KW-1185">Reference proteome</keyword>
<feature type="repeat" description="LDL-receptor class B" evidence="15">
    <location>
        <begin position="719"/>
        <end position="772"/>
    </location>
</feature>
<feature type="disulfide bond" evidence="14">
    <location>
        <begin position="3683"/>
        <end position="3695"/>
    </location>
</feature>
<dbReference type="SMART" id="SM00181">
    <property type="entry name" value="EGF"/>
    <property type="match status" value="29"/>
</dbReference>
<feature type="disulfide bond" evidence="14">
    <location>
        <begin position="2695"/>
        <end position="2713"/>
    </location>
</feature>
<evidence type="ECO:0000256" key="1">
    <source>
        <dbReference type="ARBA" id="ARBA00004167"/>
    </source>
</evidence>
<feature type="disulfide bond" evidence="13">
    <location>
        <begin position="4474"/>
        <end position="4491"/>
    </location>
</feature>
<feature type="disulfide bond" evidence="13">
    <location>
        <begin position="4547"/>
        <end position="4564"/>
    </location>
</feature>
<feature type="repeat" description="LDL-receptor class B" evidence="15">
    <location>
        <begin position="2048"/>
        <end position="2090"/>
    </location>
</feature>
<dbReference type="CDD" id="cd00054">
    <property type="entry name" value="EGF_CA"/>
    <property type="match status" value="2"/>
</dbReference>
<dbReference type="Gene3D" id="2.120.10.30">
    <property type="entry name" value="TolB, C-terminal domain"/>
    <property type="match status" value="8"/>
</dbReference>
<dbReference type="PROSITE" id="PS00022">
    <property type="entry name" value="EGF_1"/>
    <property type="match status" value="6"/>
</dbReference>